<dbReference type="EMBL" id="CAJPEV010003702">
    <property type="protein sequence ID" value="CAG0900365.1"/>
    <property type="molecule type" value="Genomic_DNA"/>
</dbReference>
<reference evidence="8" key="1">
    <citation type="submission" date="2020-11" db="EMBL/GenBank/DDBJ databases">
        <authorList>
            <person name="Tran Van P."/>
        </authorList>
    </citation>
    <scope>NUCLEOTIDE SEQUENCE</scope>
</reference>
<dbReference type="OrthoDB" id="18585at2759"/>
<dbReference type="GO" id="GO:0016020">
    <property type="term" value="C:membrane"/>
    <property type="evidence" value="ECO:0007669"/>
    <property type="project" value="UniProtKB-SubCell"/>
</dbReference>
<accession>A0A7R9AD29</accession>
<feature type="transmembrane region" description="Helical" evidence="7">
    <location>
        <begin position="477"/>
        <end position="501"/>
    </location>
</feature>
<evidence type="ECO:0000256" key="1">
    <source>
        <dbReference type="ARBA" id="ARBA00004370"/>
    </source>
</evidence>
<evidence type="ECO:0000256" key="5">
    <source>
        <dbReference type="ARBA" id="ARBA00023136"/>
    </source>
</evidence>
<evidence type="ECO:0000256" key="6">
    <source>
        <dbReference type="ARBA" id="ARBA00023180"/>
    </source>
</evidence>
<dbReference type="EMBL" id="LR903219">
    <property type="protein sequence ID" value="CAD7251652.1"/>
    <property type="molecule type" value="Genomic_DNA"/>
</dbReference>
<dbReference type="PANTHER" id="PTHR11923:SF51">
    <property type="entry name" value="LYSOSOME MEMBRANE PROTEIN 2"/>
    <property type="match status" value="1"/>
</dbReference>
<comment type="subcellular location">
    <subcellularLocation>
        <location evidence="1">Membrane</location>
    </subcellularLocation>
</comment>
<evidence type="ECO:0000256" key="4">
    <source>
        <dbReference type="ARBA" id="ARBA00022989"/>
    </source>
</evidence>
<evidence type="ECO:0000256" key="3">
    <source>
        <dbReference type="ARBA" id="ARBA00022692"/>
    </source>
</evidence>
<keyword evidence="5 7" id="KW-0472">Membrane</keyword>
<sequence>MRTKWCPTITVVFGVVLAILGLLFNFIFGPIVFENQVKKEIQLVDGTEAMSNWLDPPVPIYMKFWLFNVTNSEEFLAGGQPLKLEEIGPYIFKEEMKKDVTGRFDNGTLEYMETTTFEFVNEGSYGDQSEMITFFNAPVYGLAAKMAEDPFFSFLLSTISILLEKFEEGQPFVQKTVEELLFEGYYMPFFDNLTAVLDSFDMNANEIWDSQLPPDMRDFKFAFYRMNGSEDGPYLIGTGEKDSTDFGKVYEWRGENEVIVIMSQIPPKARGNCYMLKNLTQNSIIKRYRACNALCLVASKKRLIKLDHCSTGSMHFKYEKDVEFRNIPGKRFVIHSDSVAHVEVLPSNECFCVGECLGAGLLDVSQTLGKPVVMSPPHFYVPEEAGDNEFNSSLIHGITPDKEKHETRLDLEPTTGVIIRAAKRLQANINIKPIDGYRTFQNFPRMVAPAFWVEESVELDEASAEKLYDKVYGSKKYIAIGSWVVFGIGIVVMIAGGIWAIGRRNRGNNPLSSSLKKCKMQIQEHMPSISIPLIYLIRLICDEVFCDPVFGITKVGIKTEERPKKPRNQNPSQISHVDDPRDLFEVVLKLFEARVSRALGSTLSGLH</sequence>
<name>A0A7R9AD29_9CRUS</name>
<evidence type="ECO:0000256" key="2">
    <source>
        <dbReference type="ARBA" id="ARBA00010532"/>
    </source>
</evidence>
<protein>
    <submittedName>
        <fullName evidence="8">Uncharacterized protein</fullName>
    </submittedName>
</protein>
<keyword evidence="3 7" id="KW-0812">Transmembrane</keyword>
<dbReference type="GO" id="GO:0005737">
    <property type="term" value="C:cytoplasm"/>
    <property type="evidence" value="ECO:0007669"/>
    <property type="project" value="TreeGrafter"/>
</dbReference>
<evidence type="ECO:0000313" key="9">
    <source>
        <dbReference type="Proteomes" id="UP000677054"/>
    </source>
</evidence>
<dbReference type="PANTHER" id="PTHR11923">
    <property type="entry name" value="SCAVENGER RECEPTOR CLASS B TYPE-1 SR-B1"/>
    <property type="match status" value="1"/>
</dbReference>
<dbReference type="Pfam" id="PF01130">
    <property type="entry name" value="CD36"/>
    <property type="match status" value="1"/>
</dbReference>
<dbReference type="GO" id="GO:0005044">
    <property type="term" value="F:scavenger receptor activity"/>
    <property type="evidence" value="ECO:0007669"/>
    <property type="project" value="TreeGrafter"/>
</dbReference>
<feature type="transmembrane region" description="Helical" evidence="7">
    <location>
        <begin position="12"/>
        <end position="33"/>
    </location>
</feature>
<gene>
    <name evidence="8" type="ORF">DSTB1V02_LOCUS11414</name>
</gene>
<keyword evidence="9" id="KW-1185">Reference proteome</keyword>
<keyword evidence="4 7" id="KW-1133">Transmembrane helix</keyword>
<organism evidence="8">
    <name type="scientific">Darwinula stevensoni</name>
    <dbReference type="NCBI Taxonomy" id="69355"/>
    <lineage>
        <taxon>Eukaryota</taxon>
        <taxon>Metazoa</taxon>
        <taxon>Ecdysozoa</taxon>
        <taxon>Arthropoda</taxon>
        <taxon>Crustacea</taxon>
        <taxon>Oligostraca</taxon>
        <taxon>Ostracoda</taxon>
        <taxon>Podocopa</taxon>
        <taxon>Podocopida</taxon>
        <taxon>Darwinulocopina</taxon>
        <taxon>Darwinuloidea</taxon>
        <taxon>Darwinulidae</taxon>
        <taxon>Darwinula</taxon>
    </lineage>
</organism>
<comment type="similarity">
    <text evidence="2">Belongs to the CD36 family.</text>
</comment>
<proteinExistence type="inferred from homology"/>
<dbReference type="Proteomes" id="UP000677054">
    <property type="component" value="Unassembled WGS sequence"/>
</dbReference>
<dbReference type="AlphaFoldDB" id="A0A7R9AD29"/>
<dbReference type="PRINTS" id="PR01609">
    <property type="entry name" value="CD36FAMILY"/>
</dbReference>
<evidence type="ECO:0000313" key="8">
    <source>
        <dbReference type="EMBL" id="CAD7251652.1"/>
    </source>
</evidence>
<dbReference type="InterPro" id="IPR002159">
    <property type="entry name" value="CD36_fam"/>
</dbReference>
<keyword evidence="6" id="KW-0325">Glycoprotein</keyword>
<evidence type="ECO:0000256" key="7">
    <source>
        <dbReference type="SAM" id="Phobius"/>
    </source>
</evidence>